<gene>
    <name evidence="1" type="ORF">THOM_3200</name>
</gene>
<evidence type="ECO:0000313" key="2">
    <source>
        <dbReference type="Proteomes" id="UP000011185"/>
    </source>
</evidence>
<protein>
    <submittedName>
        <fullName evidence="1">Uncharacterized protein</fullName>
    </submittedName>
</protein>
<proteinExistence type="predicted"/>
<name>L7JQY5_TRAHO</name>
<dbReference type="AlphaFoldDB" id="L7JQY5"/>
<sequence length="40" mass="5042">MVLRNKRYLELEMMVDSYDVIEFKITILWRFEYYCTSKTL</sequence>
<dbReference type="EMBL" id="JH994099">
    <property type="protein sequence ID" value="ELQ73883.1"/>
    <property type="molecule type" value="Genomic_DNA"/>
</dbReference>
<keyword evidence="2" id="KW-1185">Reference proteome</keyword>
<organism evidence="1 2">
    <name type="scientific">Trachipleistophora hominis</name>
    <name type="common">Microsporidian parasite</name>
    <dbReference type="NCBI Taxonomy" id="72359"/>
    <lineage>
        <taxon>Eukaryota</taxon>
        <taxon>Fungi</taxon>
        <taxon>Fungi incertae sedis</taxon>
        <taxon>Microsporidia</taxon>
        <taxon>Pleistophoridae</taxon>
        <taxon>Trachipleistophora</taxon>
    </lineage>
</organism>
<accession>L7JQY5</accession>
<dbReference type="VEuPathDB" id="MicrosporidiaDB:THOM_3200"/>
<reference evidence="1 2" key="1">
    <citation type="journal article" date="2012" name="PLoS Pathog.">
        <title>The genome of the obligate intracellular parasite Trachipleistophora hominis: new insights into microsporidian genome dynamics and reductive evolution.</title>
        <authorList>
            <person name="Heinz E."/>
            <person name="Williams T.A."/>
            <person name="Nakjang S."/>
            <person name="Noel C.J."/>
            <person name="Swan D.C."/>
            <person name="Goldberg A.V."/>
            <person name="Harris S.R."/>
            <person name="Weinmaier T."/>
            <person name="Markert S."/>
            <person name="Becher D."/>
            <person name="Bernhardt J."/>
            <person name="Dagan T."/>
            <person name="Hacker C."/>
            <person name="Lucocq J.M."/>
            <person name="Schweder T."/>
            <person name="Rattei T."/>
            <person name="Hall N."/>
            <person name="Hirt R.P."/>
            <person name="Embley T.M."/>
        </authorList>
    </citation>
    <scope>NUCLEOTIDE SEQUENCE [LARGE SCALE GENOMIC DNA]</scope>
</reference>
<dbReference type="InParanoid" id="L7JQY5"/>
<dbReference type="HOGENOM" id="CLU_3299688_0_0_1"/>
<dbReference type="Proteomes" id="UP000011185">
    <property type="component" value="Unassembled WGS sequence"/>
</dbReference>
<evidence type="ECO:0000313" key="1">
    <source>
        <dbReference type="EMBL" id="ELQ73883.1"/>
    </source>
</evidence>